<feature type="transmembrane region" description="Helical" evidence="1">
    <location>
        <begin position="12"/>
        <end position="32"/>
    </location>
</feature>
<dbReference type="AlphaFoldDB" id="A0A433RYL1"/>
<name>A0A433RYL1_9BACL</name>
<dbReference type="EMBL" id="JTFC01000005">
    <property type="protein sequence ID" value="RUS58347.1"/>
    <property type="molecule type" value="Genomic_DNA"/>
</dbReference>
<protein>
    <submittedName>
        <fullName evidence="2">Uncharacterized protein</fullName>
    </submittedName>
</protein>
<keyword evidence="3" id="KW-1185">Reference proteome</keyword>
<sequence>MIFQPKLGKWTLFLTFFIVFCFVVIVTLPALYEEQLSNTGRIVLLAIGFFVIAFFVWYMLASTKYILDKTHLIVKGRLKVAHVPYAGIFFMFPTKSNTRRDFFSTNRQAIAIFAVHEEAFGQLEFVKELADKYGETVSQYLTRYVMHPEQEPAFLAEGFQPVILQMVVISPAEIERFQNELISRSQWQK</sequence>
<dbReference type="RefSeq" id="WP_126989113.1">
    <property type="nucleotide sequence ID" value="NZ_JTFC01000005.1"/>
</dbReference>
<reference evidence="2 3" key="1">
    <citation type="submission" date="2014-11" db="EMBL/GenBank/DDBJ databases">
        <title>Genome sequence and analysis of novel Kurthia sp.</title>
        <authorList>
            <person name="Lawson J.N."/>
            <person name="Gonzalez J.E."/>
            <person name="Rinauldi L."/>
            <person name="Xuan Z."/>
            <person name="Firman A."/>
            <person name="Shaddox L."/>
            <person name="Trudeau A."/>
            <person name="Shah S."/>
            <person name="Reiman D."/>
        </authorList>
    </citation>
    <scope>NUCLEOTIDE SEQUENCE [LARGE SCALE GENOMIC DNA]</scope>
    <source>
        <strain evidence="2 3">3B1D</strain>
    </source>
</reference>
<gene>
    <name evidence="2" type="ORF">QI30_01150</name>
</gene>
<accession>A0A433RYL1</accession>
<feature type="transmembrane region" description="Helical" evidence="1">
    <location>
        <begin position="38"/>
        <end position="60"/>
    </location>
</feature>
<keyword evidence="1" id="KW-0472">Membrane</keyword>
<keyword evidence="1" id="KW-0812">Transmembrane</keyword>
<keyword evidence="1" id="KW-1133">Transmembrane helix</keyword>
<organism evidence="2 3">
    <name type="scientific">Candidatus Kurthia intestinigallinarum</name>
    <dbReference type="NCBI Taxonomy" id="1562256"/>
    <lineage>
        <taxon>Bacteria</taxon>
        <taxon>Bacillati</taxon>
        <taxon>Bacillota</taxon>
        <taxon>Bacilli</taxon>
        <taxon>Bacillales</taxon>
        <taxon>Caryophanaceae</taxon>
        <taxon>Kurthia</taxon>
    </lineage>
</organism>
<evidence type="ECO:0000313" key="3">
    <source>
        <dbReference type="Proteomes" id="UP000288623"/>
    </source>
</evidence>
<evidence type="ECO:0000313" key="2">
    <source>
        <dbReference type="EMBL" id="RUS58347.1"/>
    </source>
</evidence>
<comment type="caution">
    <text evidence="2">The sequence shown here is derived from an EMBL/GenBank/DDBJ whole genome shotgun (WGS) entry which is preliminary data.</text>
</comment>
<evidence type="ECO:0000256" key="1">
    <source>
        <dbReference type="SAM" id="Phobius"/>
    </source>
</evidence>
<dbReference type="Proteomes" id="UP000288623">
    <property type="component" value="Unassembled WGS sequence"/>
</dbReference>
<proteinExistence type="predicted"/>